<reference evidence="7" key="1">
    <citation type="submission" date="2020-10" db="EMBL/GenBank/DDBJ databases">
        <authorList>
            <person name="Lu T."/>
            <person name="Wang Q."/>
            <person name="Han X."/>
        </authorList>
    </citation>
    <scope>NUCLEOTIDE SEQUENCE</scope>
    <source>
        <strain evidence="7">WQ 366</strain>
    </source>
</reference>
<comment type="caution">
    <text evidence="7">The sequence shown here is derived from an EMBL/GenBank/DDBJ whole genome shotgun (WGS) entry which is preliminary data.</text>
</comment>
<dbReference type="PANTHER" id="PTHR43133:SF46">
    <property type="entry name" value="RNA POLYMERASE SIGMA-70 FACTOR ECF SUBFAMILY"/>
    <property type="match status" value="1"/>
</dbReference>
<dbReference type="InterPro" id="IPR014284">
    <property type="entry name" value="RNA_pol_sigma-70_dom"/>
</dbReference>
<dbReference type="Pfam" id="PF04542">
    <property type="entry name" value="Sigma70_r2"/>
    <property type="match status" value="1"/>
</dbReference>
<evidence type="ECO:0000313" key="7">
    <source>
        <dbReference type="EMBL" id="MCA5005550.1"/>
    </source>
</evidence>
<comment type="similarity">
    <text evidence="1">Belongs to the sigma-70 factor family. ECF subfamily.</text>
</comment>
<dbReference type="InterPro" id="IPR007627">
    <property type="entry name" value="RNA_pol_sigma70_r2"/>
</dbReference>
<dbReference type="InterPro" id="IPR039425">
    <property type="entry name" value="RNA_pol_sigma-70-like"/>
</dbReference>
<keyword evidence="2" id="KW-0805">Transcription regulation</keyword>
<keyword evidence="3" id="KW-0731">Sigma factor</keyword>
<feature type="domain" description="RNA polymerase sigma-70 region 2" evidence="5">
    <location>
        <begin position="27"/>
        <end position="93"/>
    </location>
</feature>
<gene>
    <name evidence="7" type="ORF">IPZ78_10340</name>
</gene>
<dbReference type="NCBIfam" id="TIGR02985">
    <property type="entry name" value="Sig70_bacteroi1"/>
    <property type="match status" value="1"/>
</dbReference>
<dbReference type="InterPro" id="IPR036388">
    <property type="entry name" value="WH-like_DNA-bd_sf"/>
</dbReference>
<dbReference type="Gene3D" id="1.10.1740.10">
    <property type="match status" value="1"/>
</dbReference>
<dbReference type="SUPFAM" id="SSF88659">
    <property type="entry name" value="Sigma3 and sigma4 domains of RNA polymerase sigma factors"/>
    <property type="match status" value="1"/>
</dbReference>
<keyword evidence="8" id="KW-1185">Reference proteome</keyword>
<evidence type="ECO:0000256" key="1">
    <source>
        <dbReference type="ARBA" id="ARBA00010641"/>
    </source>
</evidence>
<evidence type="ECO:0000259" key="6">
    <source>
        <dbReference type="Pfam" id="PF08281"/>
    </source>
</evidence>
<accession>A0ABS7Z5S4</accession>
<evidence type="ECO:0000259" key="5">
    <source>
        <dbReference type="Pfam" id="PF04542"/>
    </source>
</evidence>
<evidence type="ECO:0000256" key="2">
    <source>
        <dbReference type="ARBA" id="ARBA00023015"/>
    </source>
</evidence>
<dbReference type="PANTHER" id="PTHR43133">
    <property type="entry name" value="RNA POLYMERASE ECF-TYPE SIGMA FACTO"/>
    <property type="match status" value="1"/>
</dbReference>
<dbReference type="Pfam" id="PF08281">
    <property type="entry name" value="Sigma70_r4_2"/>
    <property type="match status" value="1"/>
</dbReference>
<dbReference type="Proteomes" id="UP001165302">
    <property type="component" value="Unassembled WGS sequence"/>
</dbReference>
<protein>
    <submittedName>
        <fullName evidence="7">RNA polymerase sigma-70 factor</fullName>
    </submittedName>
</protein>
<dbReference type="InterPro" id="IPR013325">
    <property type="entry name" value="RNA_pol_sigma_r2"/>
</dbReference>
<dbReference type="RefSeq" id="WP_225553389.1">
    <property type="nucleotide sequence ID" value="NZ_JADEYP010000017.1"/>
</dbReference>
<dbReference type="SUPFAM" id="SSF88946">
    <property type="entry name" value="Sigma2 domain of RNA polymerase sigma factors"/>
    <property type="match status" value="1"/>
</dbReference>
<dbReference type="InterPro" id="IPR013249">
    <property type="entry name" value="RNA_pol_sigma70_r4_t2"/>
</dbReference>
<dbReference type="NCBIfam" id="TIGR02937">
    <property type="entry name" value="sigma70-ECF"/>
    <property type="match status" value="1"/>
</dbReference>
<dbReference type="InterPro" id="IPR014327">
    <property type="entry name" value="RNA_pol_sigma70_bacteroid"/>
</dbReference>
<dbReference type="EMBL" id="JADEYP010000017">
    <property type="protein sequence ID" value="MCA5005550.1"/>
    <property type="molecule type" value="Genomic_DNA"/>
</dbReference>
<evidence type="ECO:0000313" key="8">
    <source>
        <dbReference type="Proteomes" id="UP001165302"/>
    </source>
</evidence>
<sequence>MNQLDTLTDQQLITTWPHQHERVFAEIYRRYWDKLLAVAYHRLEDLHDAEECVQDVFCKFWALRNNFELKGKDLSYYLSQAIRNQIFTVLRRRYNLRKKSKDITLEEDVHHLTPEKQFIITELTKQFEEAIQALPPQCKLVYLLKRDEGLTVNEIAEKLNISSNTVKHHLKKAHKDLRNNTELLTLLVTVLYLLQKK</sequence>
<evidence type="ECO:0000256" key="3">
    <source>
        <dbReference type="ARBA" id="ARBA00023082"/>
    </source>
</evidence>
<organism evidence="7 8">
    <name type="scientific">Sphingobacterium bovistauri</name>
    <dbReference type="NCBI Taxonomy" id="2781959"/>
    <lineage>
        <taxon>Bacteria</taxon>
        <taxon>Pseudomonadati</taxon>
        <taxon>Bacteroidota</taxon>
        <taxon>Sphingobacteriia</taxon>
        <taxon>Sphingobacteriales</taxon>
        <taxon>Sphingobacteriaceae</taxon>
        <taxon>Sphingobacterium</taxon>
    </lineage>
</organism>
<dbReference type="InterPro" id="IPR013324">
    <property type="entry name" value="RNA_pol_sigma_r3/r4-like"/>
</dbReference>
<proteinExistence type="inferred from homology"/>
<evidence type="ECO:0000256" key="4">
    <source>
        <dbReference type="ARBA" id="ARBA00023163"/>
    </source>
</evidence>
<name>A0ABS7Z5S4_9SPHI</name>
<feature type="domain" description="RNA polymerase sigma factor 70 region 4 type 2" evidence="6">
    <location>
        <begin position="126"/>
        <end position="176"/>
    </location>
</feature>
<keyword evidence="4" id="KW-0804">Transcription</keyword>
<dbReference type="Gene3D" id="1.10.10.10">
    <property type="entry name" value="Winged helix-like DNA-binding domain superfamily/Winged helix DNA-binding domain"/>
    <property type="match status" value="1"/>
</dbReference>